<feature type="compositionally biased region" description="Basic and acidic residues" evidence="1">
    <location>
        <begin position="416"/>
        <end position="425"/>
    </location>
</feature>
<feature type="region of interest" description="Disordered" evidence="1">
    <location>
        <begin position="405"/>
        <end position="425"/>
    </location>
</feature>
<keyword evidence="4" id="KW-1185">Reference proteome</keyword>
<proteinExistence type="predicted"/>
<feature type="transmembrane region" description="Helical" evidence="2">
    <location>
        <begin position="179"/>
        <end position="201"/>
    </location>
</feature>
<dbReference type="RefSeq" id="WP_278157504.1">
    <property type="nucleotide sequence ID" value="NZ_CP121252.1"/>
</dbReference>
<protein>
    <recommendedName>
        <fullName evidence="5">DUF5129 domain-containing protein</fullName>
    </recommendedName>
</protein>
<reference evidence="3 4" key="1">
    <citation type="submission" date="2023-04" db="EMBL/GenBank/DDBJ databases">
        <title>Funneling lignin-derived compounds into biodiesel using alkali-halophilic Citricoccus sp. P2.</title>
        <authorList>
            <person name="Luo C.-B."/>
        </authorList>
    </citation>
    <scope>NUCLEOTIDE SEQUENCE [LARGE SCALE GENOMIC DNA]</scope>
    <source>
        <strain evidence="3 4">P2</strain>
    </source>
</reference>
<evidence type="ECO:0000256" key="2">
    <source>
        <dbReference type="SAM" id="Phobius"/>
    </source>
</evidence>
<keyword evidence="2" id="KW-0472">Membrane</keyword>
<dbReference type="Proteomes" id="UP001219037">
    <property type="component" value="Chromosome"/>
</dbReference>
<keyword evidence="2" id="KW-0812">Transmembrane</keyword>
<name>A0ABY8H5E0_9MICC</name>
<evidence type="ECO:0000256" key="1">
    <source>
        <dbReference type="SAM" id="MobiDB-lite"/>
    </source>
</evidence>
<dbReference type="EMBL" id="CP121252">
    <property type="protein sequence ID" value="WFP16359.1"/>
    <property type="molecule type" value="Genomic_DNA"/>
</dbReference>
<organism evidence="3 4">
    <name type="scientific">Citricoccus muralis</name>
    <dbReference type="NCBI Taxonomy" id="169134"/>
    <lineage>
        <taxon>Bacteria</taxon>
        <taxon>Bacillati</taxon>
        <taxon>Actinomycetota</taxon>
        <taxon>Actinomycetes</taxon>
        <taxon>Micrococcales</taxon>
        <taxon>Micrococcaceae</taxon>
        <taxon>Citricoccus</taxon>
    </lineage>
</organism>
<feature type="transmembrane region" description="Helical" evidence="2">
    <location>
        <begin position="494"/>
        <end position="515"/>
    </location>
</feature>
<evidence type="ECO:0000313" key="4">
    <source>
        <dbReference type="Proteomes" id="UP001219037"/>
    </source>
</evidence>
<gene>
    <name evidence="3" type="ORF">P8192_13410</name>
</gene>
<feature type="transmembrane region" description="Helical" evidence="2">
    <location>
        <begin position="21"/>
        <end position="41"/>
    </location>
</feature>
<feature type="transmembrane region" description="Helical" evidence="2">
    <location>
        <begin position="743"/>
        <end position="766"/>
    </location>
</feature>
<keyword evidence="2" id="KW-1133">Transmembrane helix</keyword>
<evidence type="ECO:0000313" key="3">
    <source>
        <dbReference type="EMBL" id="WFP16359.1"/>
    </source>
</evidence>
<accession>A0ABY8H5E0</accession>
<sequence>MADPAAPPRRKQLRALWRSAWGALALAGLAVGFGVVGYGQVTAEPEHRVEFVVDDGLPYGITQESVEYAAEQRGLRVYEPFTLHVVERDLDWAEHYRGEIGEADVLLSMGDDVDDPDLSLSDFTRVAFDGEDSGDHYRAATEIRATFINNRTLGHGPSAVVGAATTAADMYVDGGNRSALFWGSLTALPLFAACGVMYLWLRDRRAERERKRRFDAGRLRLARSVLEVDALEARVSATADRRLRNQWRGVRRRSMELARVERDLAQWAVLKPEDEEALAEFEADTLELHRRADAVAAAAELHAGHAGSRTVLDQLAAPVVQAVDDVLGHADVSESRELRELRGELLGLLGEAATANDEGTEPNDAERDDDAEAAGLVERHAELLSRWNDVEARLIDTARRLERAGGTTGQNIPTEEELRAAAEERSAERLRAMTVGETESLTRLRTLLGLATPGPLKALERVMTVRETGFGALRADATTARARVSEPVSPTAKVGIGLGIVAPLAVGLIAGWIAVADADTNTRYGRTLVGDQPLHSLSIYGDLDLVPAADEEPEGSPLRTPEITLDYVRYAMDRSLRYSDDRALLPDRLDLIVAVLPIDDYADYTDIEENPERRAAGEGRVEIDYWDMLEAYQQIKTDVAVEYPELLDPVTGEVVQGQAVMPIWIFPDGAWAIGGTLTGEISAGVDSRLGTYSFSYTEPFRRAVPAERADLTAADVVPYELQNLGRIMEYNHQETGPENTSGIFWTVALAFWAGAQTLVLAGVAVVESGRRRAGTRASRAQLKDLRAQLDQLPWGWTCPGSIWSPCWAGSLATPR</sequence>
<evidence type="ECO:0008006" key="5">
    <source>
        <dbReference type="Google" id="ProtNLM"/>
    </source>
</evidence>